<dbReference type="PANTHER" id="PTHR23053">
    <property type="entry name" value="DLEC1 DELETED IN LUNG AND ESOPHAGEAL CANCER 1"/>
    <property type="match status" value="1"/>
</dbReference>
<comment type="caution">
    <text evidence="2">The sequence shown here is derived from an EMBL/GenBank/DDBJ whole genome shotgun (WGS) entry which is preliminary data.</text>
</comment>
<organism evidence="2 3">
    <name type="scientific">Tribonema minus</name>
    <dbReference type="NCBI Taxonomy" id="303371"/>
    <lineage>
        <taxon>Eukaryota</taxon>
        <taxon>Sar</taxon>
        <taxon>Stramenopiles</taxon>
        <taxon>Ochrophyta</taxon>
        <taxon>PX clade</taxon>
        <taxon>Xanthophyceae</taxon>
        <taxon>Tribonematales</taxon>
        <taxon>Tribonemataceae</taxon>
        <taxon>Tribonema</taxon>
    </lineage>
</organism>
<feature type="non-terminal residue" evidence="2">
    <location>
        <position position="1020"/>
    </location>
</feature>
<sequence length="1020" mass="103195">GTLDFGRVRVGDAVRRSFRLVNRGKYDIAYALRFRRAAAAALFALEPAGGALAPGAAVEIGVTLHAAAEVHLRGNLDLRCTITEPRTGEAVEEFAACIDAAAVWPRLRALPSRGVDFGAVAFNAGAPQTRAFELKNEGDFECAFALCAPAAAAAALSATAAAAAAAAAPGAAEDGDARAATEAALYHVLKATPAALLAPAEAEALAKWEAAAAAAAAAPAVSRAAGAAKGRKPTSSGSEAQYSVTAAPDAMGMLPGTVTIGQFTIGPYAGTIQPGQSVTFQPAGSKGYREVIELRAAGAQPLQQQQQQSTYELVGESCVPGIETSDWHSIFEEQVVVPSLDDAAAAAQHRRHRGRAAAAAAAAAVPPSALFAEDQRLLSFGSVATLASGGGGGGSGGSGGGALGVCERVKIVNDRKVPCSVRFEIRPPTDAAAVATAAATGGAAKGKKASISAPSDGGAGSAQGEAAFTVQPAQWDIPPHEFRYVTVHFRPLEMRAYRGRFVAAVTNADAAAAAAAEAPCGRLEFLLAGQGTMPVVTVERPLARDTAGAVTVDFGEVAAERARRVPLVLFNGGTVPAFCIFELRAPPPPFAFAHSGGSVELAPGERRELEVVFQPRAAQQQQQPAQQLSGVLRMSIMHNPFGATAFALRGACVARDVAFEELPGGSGSDAQGSRAALAAPSLPSREAPFWLRNAAPAPVRFAFAPHAHFAFRPALGHIPAGGVKEVVAAFRPAGVVRYADEPLQLTTHRVAYADTAPAAAAAGGGDGSAQPSAAAAAAADADWDEAQETLRPATDDELVQLGKADPKAGSAKANGAAAAKKPAAAAAKGKGAAAASAAAAAVVLRLGPVTVEGVQMVYATSPEPACTVHAESKQTRVLRCSAVADVARYELRLGSGGGGGADGAASDPPGSGGDGGGGGRAVTFRPTAMFQACTHEFTVRNPAMTRLDYAWLLSNMRTGGGGGGGGALLAPPPCPFHVEPASGAIAPGAEQVFKLRFAPVEVDDYAYRLSAAMPALPEGA</sequence>
<dbReference type="Proteomes" id="UP000664859">
    <property type="component" value="Unassembled WGS sequence"/>
</dbReference>
<evidence type="ECO:0000313" key="3">
    <source>
        <dbReference type="Proteomes" id="UP000664859"/>
    </source>
</evidence>
<dbReference type="GO" id="GO:0003341">
    <property type="term" value="P:cilium movement"/>
    <property type="evidence" value="ECO:0007669"/>
    <property type="project" value="TreeGrafter"/>
</dbReference>
<name>A0A835YSX5_9STRA</name>
<evidence type="ECO:0000256" key="1">
    <source>
        <dbReference type="SAM" id="MobiDB-lite"/>
    </source>
</evidence>
<keyword evidence="3" id="KW-1185">Reference proteome</keyword>
<protein>
    <submittedName>
        <fullName evidence="2">Uncharacterized protein</fullName>
    </submittedName>
</protein>
<feature type="region of interest" description="Disordered" evidence="1">
    <location>
        <begin position="896"/>
        <end position="920"/>
    </location>
</feature>
<dbReference type="PANTHER" id="PTHR23053:SF0">
    <property type="entry name" value="HYDROCEPHALUS-INDUCING PROTEIN HOMOLOG"/>
    <property type="match status" value="1"/>
</dbReference>
<dbReference type="GO" id="GO:1904158">
    <property type="term" value="P:axonemal central apparatus assembly"/>
    <property type="evidence" value="ECO:0007669"/>
    <property type="project" value="TreeGrafter"/>
</dbReference>
<feature type="region of interest" description="Disordered" evidence="1">
    <location>
        <begin position="760"/>
        <end position="784"/>
    </location>
</feature>
<accession>A0A835YSX5</accession>
<evidence type="ECO:0000313" key="2">
    <source>
        <dbReference type="EMBL" id="KAG5176524.1"/>
    </source>
</evidence>
<feature type="compositionally biased region" description="Gly residues" evidence="1">
    <location>
        <begin position="910"/>
        <end position="920"/>
    </location>
</feature>
<dbReference type="Gene3D" id="2.60.40.10">
    <property type="entry name" value="Immunoglobulins"/>
    <property type="match status" value="5"/>
</dbReference>
<dbReference type="InterPro" id="IPR033305">
    <property type="entry name" value="Hydin-like"/>
</dbReference>
<dbReference type="OrthoDB" id="442692at2759"/>
<feature type="compositionally biased region" description="Low complexity" evidence="1">
    <location>
        <begin position="768"/>
        <end position="780"/>
    </location>
</feature>
<reference evidence="2" key="1">
    <citation type="submission" date="2021-02" db="EMBL/GenBank/DDBJ databases">
        <title>First Annotated Genome of the Yellow-green Alga Tribonema minus.</title>
        <authorList>
            <person name="Mahan K.M."/>
        </authorList>
    </citation>
    <scope>NUCLEOTIDE SEQUENCE</scope>
    <source>
        <strain evidence="2">UTEX B ZZ1240</strain>
    </source>
</reference>
<dbReference type="AlphaFoldDB" id="A0A835YSX5"/>
<gene>
    <name evidence="2" type="ORF">JKP88DRAFT_136887</name>
</gene>
<feature type="non-terminal residue" evidence="2">
    <location>
        <position position="1"/>
    </location>
</feature>
<dbReference type="InterPro" id="IPR013783">
    <property type="entry name" value="Ig-like_fold"/>
</dbReference>
<proteinExistence type="predicted"/>
<dbReference type="EMBL" id="JAFCMP010000536">
    <property type="protein sequence ID" value="KAG5176524.1"/>
    <property type="molecule type" value="Genomic_DNA"/>
</dbReference>
<dbReference type="GO" id="GO:0005930">
    <property type="term" value="C:axoneme"/>
    <property type="evidence" value="ECO:0007669"/>
    <property type="project" value="TreeGrafter"/>
</dbReference>